<keyword evidence="8 14" id="KW-0808">Transferase</keyword>
<evidence type="ECO:0000256" key="6">
    <source>
        <dbReference type="ARBA" id="ARBA00022552"/>
    </source>
</evidence>
<keyword evidence="9" id="KW-0949">S-adenosyl-L-methionine</keyword>
<evidence type="ECO:0000256" key="8">
    <source>
        <dbReference type="ARBA" id="ARBA00022679"/>
    </source>
</evidence>
<evidence type="ECO:0000313" key="15">
    <source>
        <dbReference type="Proteomes" id="UP000235584"/>
    </source>
</evidence>
<dbReference type="InterPro" id="IPR004383">
    <property type="entry name" value="rRNA_lsu_MTrfase_RlmN/Cfr"/>
</dbReference>
<dbReference type="SFLD" id="SFLDS00029">
    <property type="entry name" value="Radical_SAM"/>
    <property type="match status" value="1"/>
</dbReference>
<keyword evidence="12" id="KW-0411">Iron-sulfur</keyword>
<evidence type="ECO:0000256" key="5">
    <source>
        <dbReference type="ARBA" id="ARBA00022490"/>
    </source>
</evidence>
<dbReference type="PROSITE" id="PS51918">
    <property type="entry name" value="RADICAL_SAM"/>
    <property type="match status" value="1"/>
</dbReference>
<dbReference type="SFLD" id="SFLDG01062">
    <property type="entry name" value="methyltransferase_(Class_A)"/>
    <property type="match status" value="1"/>
</dbReference>
<keyword evidence="4" id="KW-0004">4Fe-4S</keyword>
<evidence type="ECO:0000256" key="1">
    <source>
        <dbReference type="ARBA" id="ARBA00001966"/>
    </source>
</evidence>
<dbReference type="KEGG" id="bsto:C0V70_16745"/>
<accession>A0A2K9NXB7</accession>
<evidence type="ECO:0000313" key="14">
    <source>
        <dbReference type="EMBL" id="AUN99725.1"/>
    </source>
</evidence>
<dbReference type="InterPro" id="IPR013785">
    <property type="entry name" value="Aldolase_TIM"/>
</dbReference>
<dbReference type="Pfam" id="PF04055">
    <property type="entry name" value="Radical_SAM"/>
    <property type="match status" value="1"/>
</dbReference>
<evidence type="ECO:0000256" key="10">
    <source>
        <dbReference type="ARBA" id="ARBA00022723"/>
    </source>
</evidence>
<evidence type="ECO:0000256" key="11">
    <source>
        <dbReference type="ARBA" id="ARBA00023004"/>
    </source>
</evidence>
<dbReference type="PIRSF" id="PIRSF006004">
    <property type="entry name" value="CHP00048"/>
    <property type="match status" value="1"/>
</dbReference>
<dbReference type="InterPro" id="IPR027492">
    <property type="entry name" value="RNA_MTrfase_RlmN"/>
</dbReference>
<keyword evidence="10" id="KW-0479">Metal-binding</keyword>
<dbReference type="GO" id="GO:0005737">
    <property type="term" value="C:cytoplasm"/>
    <property type="evidence" value="ECO:0007669"/>
    <property type="project" value="UniProtKB-SubCell"/>
</dbReference>
<dbReference type="GO" id="GO:0030488">
    <property type="term" value="P:tRNA methylation"/>
    <property type="evidence" value="ECO:0007669"/>
    <property type="project" value="InterPro"/>
</dbReference>
<evidence type="ECO:0000256" key="2">
    <source>
        <dbReference type="ARBA" id="ARBA00004496"/>
    </source>
</evidence>
<dbReference type="NCBIfam" id="TIGR00048">
    <property type="entry name" value="rRNA_mod_RlmN"/>
    <property type="match status" value="1"/>
</dbReference>
<dbReference type="InterPro" id="IPR058240">
    <property type="entry name" value="rSAM_sf"/>
</dbReference>
<keyword evidence="5" id="KW-0963">Cytoplasm</keyword>
<sequence length="357" mass="40667">MSAGKTSFYEHNYQELETLLETHAINPKSASLLFRHHYKEKKLSPCEHHNLSKAARSYVAENFDFSLPEIDYVHESTDQTVKLLVKLKDDQKVECVLIPFQNKYTICLSTQVGCAMKCSFCFTGTQGLKRNLETSEIIGQFILAWNWLEKNRPDDHQLKNIVYMGQGEPLHNFSAVKKASEIFLDQHGMSLGIQKITVSTAGYLPGLKRWNEEMPGVNLALSLHSVIEEKRNKLIPINQRYSLQEVMDYIDTIPLARKQYVIYEYLLIKDFNDTEEDAHATGAFLKGRQAIINLIPFNPFPGSDFERSTDESILRFQKIIETYNLPALIRTTKGDDILAACGQLNTKSPGNNSKAVQ</sequence>
<dbReference type="Proteomes" id="UP000235584">
    <property type="component" value="Chromosome"/>
</dbReference>
<dbReference type="GO" id="GO:0070475">
    <property type="term" value="P:rRNA base methylation"/>
    <property type="evidence" value="ECO:0007669"/>
    <property type="project" value="InterPro"/>
</dbReference>
<dbReference type="RefSeq" id="WP_102245016.1">
    <property type="nucleotide sequence ID" value="NZ_CP025704.1"/>
</dbReference>
<dbReference type="GO" id="GO:0051539">
    <property type="term" value="F:4 iron, 4 sulfur cluster binding"/>
    <property type="evidence" value="ECO:0007669"/>
    <property type="project" value="UniProtKB-KW"/>
</dbReference>
<reference evidence="14 15" key="1">
    <citation type="submission" date="2018-01" db="EMBL/GenBank/DDBJ databases">
        <title>Complete genome sequence of Bacteriovorax stolpii DSM12778.</title>
        <authorList>
            <person name="Tang B."/>
            <person name="Chang J."/>
        </authorList>
    </citation>
    <scope>NUCLEOTIDE SEQUENCE [LARGE SCALE GENOMIC DNA]</scope>
    <source>
        <strain evidence="14 15">DSM 12778</strain>
    </source>
</reference>
<evidence type="ECO:0000256" key="3">
    <source>
        <dbReference type="ARBA" id="ARBA00007544"/>
    </source>
</evidence>
<dbReference type="GO" id="GO:0008173">
    <property type="term" value="F:RNA methyltransferase activity"/>
    <property type="evidence" value="ECO:0007669"/>
    <property type="project" value="InterPro"/>
</dbReference>
<dbReference type="SUPFAM" id="SSF102114">
    <property type="entry name" value="Radical SAM enzymes"/>
    <property type="match status" value="1"/>
</dbReference>
<dbReference type="Gene3D" id="3.20.20.70">
    <property type="entry name" value="Aldolase class I"/>
    <property type="match status" value="1"/>
</dbReference>
<dbReference type="AlphaFoldDB" id="A0A2K9NXB7"/>
<evidence type="ECO:0000256" key="13">
    <source>
        <dbReference type="ARBA" id="ARBA00023157"/>
    </source>
</evidence>
<dbReference type="InterPro" id="IPR040072">
    <property type="entry name" value="Methyltransferase_A"/>
</dbReference>
<dbReference type="SFLD" id="SFLDF00275">
    <property type="entry name" value="adenosine_C2_methyltransferase"/>
    <property type="match status" value="1"/>
</dbReference>
<organism evidence="14 15">
    <name type="scientific">Bacteriovorax stolpii</name>
    <name type="common">Bdellovibrio stolpii</name>
    <dbReference type="NCBI Taxonomy" id="960"/>
    <lineage>
        <taxon>Bacteria</taxon>
        <taxon>Pseudomonadati</taxon>
        <taxon>Bdellovibrionota</taxon>
        <taxon>Bacteriovoracia</taxon>
        <taxon>Bacteriovoracales</taxon>
        <taxon>Bacteriovoracaceae</taxon>
        <taxon>Bacteriovorax</taxon>
    </lineage>
</organism>
<dbReference type="EMBL" id="CP025704">
    <property type="protein sequence ID" value="AUN99725.1"/>
    <property type="molecule type" value="Genomic_DNA"/>
</dbReference>
<dbReference type="GO" id="GO:0046872">
    <property type="term" value="F:metal ion binding"/>
    <property type="evidence" value="ECO:0007669"/>
    <property type="project" value="UniProtKB-KW"/>
</dbReference>
<name>A0A2K9NXB7_BACTC</name>
<dbReference type="InterPro" id="IPR007197">
    <property type="entry name" value="rSAM"/>
</dbReference>
<evidence type="ECO:0000256" key="7">
    <source>
        <dbReference type="ARBA" id="ARBA00022603"/>
    </source>
</evidence>
<dbReference type="PANTHER" id="PTHR30544">
    <property type="entry name" value="23S RRNA METHYLTRANSFERASE"/>
    <property type="match status" value="1"/>
</dbReference>
<comment type="subcellular location">
    <subcellularLocation>
        <location evidence="2">Cytoplasm</location>
    </subcellularLocation>
</comment>
<keyword evidence="13" id="KW-1015">Disulfide bond</keyword>
<keyword evidence="15" id="KW-1185">Reference proteome</keyword>
<proteinExistence type="inferred from homology"/>
<dbReference type="PANTHER" id="PTHR30544:SF5">
    <property type="entry name" value="RADICAL SAM CORE DOMAIN-CONTAINING PROTEIN"/>
    <property type="match status" value="1"/>
</dbReference>
<dbReference type="OrthoDB" id="5288216at2"/>
<comment type="cofactor">
    <cofactor evidence="1">
        <name>[4Fe-4S] cluster</name>
        <dbReference type="ChEBI" id="CHEBI:49883"/>
    </cofactor>
</comment>
<keyword evidence="7 14" id="KW-0489">Methyltransferase</keyword>
<gene>
    <name evidence="14" type="primary">rlmN</name>
    <name evidence="14" type="ORF">C0V70_16745</name>
</gene>
<protein>
    <submittedName>
        <fullName evidence="14">23S rRNA (Adenine(2503)-C(2))-methyltransferase RlmN</fullName>
    </submittedName>
</protein>
<evidence type="ECO:0000256" key="9">
    <source>
        <dbReference type="ARBA" id="ARBA00022691"/>
    </source>
</evidence>
<keyword evidence="11" id="KW-0408">Iron</keyword>
<evidence type="ECO:0000256" key="12">
    <source>
        <dbReference type="ARBA" id="ARBA00023014"/>
    </source>
</evidence>
<comment type="similarity">
    <text evidence="3">Belongs to the radical SAM superfamily. RlmN family.</text>
</comment>
<evidence type="ECO:0000256" key="4">
    <source>
        <dbReference type="ARBA" id="ARBA00022485"/>
    </source>
</evidence>
<keyword evidence="6" id="KW-0698">rRNA processing</keyword>